<dbReference type="RefSeq" id="WP_076372288.1">
    <property type="nucleotide sequence ID" value="NZ_FTMG01000003.1"/>
</dbReference>
<evidence type="ECO:0000259" key="2">
    <source>
        <dbReference type="Pfam" id="PF01757"/>
    </source>
</evidence>
<evidence type="ECO:0000313" key="3">
    <source>
        <dbReference type="EMBL" id="MBB6108978.1"/>
    </source>
</evidence>
<dbReference type="PANTHER" id="PTHR23028">
    <property type="entry name" value="ACETYLTRANSFERASE"/>
    <property type="match status" value="1"/>
</dbReference>
<keyword evidence="1" id="KW-1133">Transmembrane helix</keyword>
<feature type="transmembrane region" description="Helical" evidence="1">
    <location>
        <begin position="175"/>
        <end position="192"/>
    </location>
</feature>
<name>A0ABR6PGU7_9SPHI</name>
<feature type="transmembrane region" description="Helical" evidence="1">
    <location>
        <begin position="129"/>
        <end position="147"/>
    </location>
</feature>
<reference evidence="3 4" key="1">
    <citation type="submission" date="2020-08" db="EMBL/GenBank/DDBJ databases">
        <title>Genomic Encyclopedia of Type Strains, Phase IV (KMG-V): Genome sequencing to study the core and pangenomes of soil and plant-associated prokaryotes.</title>
        <authorList>
            <person name="Whitman W."/>
        </authorList>
    </citation>
    <scope>NUCLEOTIDE SEQUENCE [LARGE SCALE GENOMIC DNA]</scope>
    <source>
        <strain evidence="3 4">ANJLi2</strain>
    </source>
</reference>
<protein>
    <submittedName>
        <fullName evidence="3">Peptidoglycan/LPS O-acetylase OafA/YrhL</fullName>
    </submittedName>
</protein>
<feature type="transmembrane region" description="Helical" evidence="1">
    <location>
        <begin position="83"/>
        <end position="101"/>
    </location>
</feature>
<feature type="transmembrane region" description="Helical" evidence="1">
    <location>
        <begin position="279"/>
        <end position="300"/>
    </location>
</feature>
<dbReference type="Pfam" id="PF01757">
    <property type="entry name" value="Acyl_transf_3"/>
    <property type="match status" value="1"/>
</dbReference>
<sequence length="317" mass="35656">MPKVFSNPKQHIPQVDYIRAIASLMVATFHLGGKSVPVLKYGWLGVQMFFVLSGFIICWAMPEGYNLSMVGKFIYKRVIRIEPPYIVSIGLVLVVNSFWVSQYKIDWINVLFHLGYLNSFLGRPGLNPIYWTLGVEFQYYLFIALFFPLLVKKWGVWVLPILCLIPLLAPIPGTLLFNLLSFFALGILYFLYIRGIKSLLEVTLLALFVATIGAFKNGLLEITVGVIAVVLLALPLKNNSIVSFFSKISFSLYLTHDIVGSRMVIYLGGLLPHGLTSKALAFVCGMLVSIAVAYAFYKLIEEPCFKFSKKIKYPLQA</sequence>
<evidence type="ECO:0000256" key="1">
    <source>
        <dbReference type="SAM" id="Phobius"/>
    </source>
</evidence>
<dbReference type="InterPro" id="IPR050879">
    <property type="entry name" value="Acyltransferase_3"/>
</dbReference>
<feature type="transmembrane region" description="Helical" evidence="1">
    <location>
        <begin position="250"/>
        <end position="267"/>
    </location>
</feature>
<dbReference type="PANTHER" id="PTHR23028:SF53">
    <property type="entry name" value="ACYL_TRANSF_3 DOMAIN-CONTAINING PROTEIN"/>
    <property type="match status" value="1"/>
</dbReference>
<keyword evidence="1" id="KW-0472">Membrane</keyword>
<feature type="domain" description="Acyltransferase 3" evidence="2">
    <location>
        <begin position="14"/>
        <end position="297"/>
    </location>
</feature>
<evidence type="ECO:0000313" key="4">
    <source>
        <dbReference type="Proteomes" id="UP000541583"/>
    </source>
</evidence>
<feature type="transmembrane region" description="Helical" evidence="1">
    <location>
        <begin position="41"/>
        <end position="62"/>
    </location>
</feature>
<feature type="transmembrane region" description="Helical" evidence="1">
    <location>
        <begin position="199"/>
        <end position="216"/>
    </location>
</feature>
<keyword evidence="1" id="KW-0812">Transmembrane</keyword>
<keyword evidence="4" id="KW-1185">Reference proteome</keyword>
<feature type="transmembrane region" description="Helical" evidence="1">
    <location>
        <begin position="222"/>
        <end position="238"/>
    </location>
</feature>
<accession>A0ABR6PGU7</accession>
<comment type="caution">
    <text evidence="3">The sequence shown here is derived from an EMBL/GenBank/DDBJ whole genome shotgun (WGS) entry which is preliminary data.</text>
</comment>
<dbReference type="EMBL" id="JACHCB010000003">
    <property type="protein sequence ID" value="MBB6108978.1"/>
    <property type="molecule type" value="Genomic_DNA"/>
</dbReference>
<dbReference type="Proteomes" id="UP000541583">
    <property type="component" value="Unassembled WGS sequence"/>
</dbReference>
<gene>
    <name evidence="3" type="ORF">HDF23_001721</name>
</gene>
<organism evidence="3 4">
    <name type="scientific">Mucilaginibacter lappiensis</name>
    <dbReference type="NCBI Taxonomy" id="354630"/>
    <lineage>
        <taxon>Bacteria</taxon>
        <taxon>Pseudomonadati</taxon>
        <taxon>Bacteroidota</taxon>
        <taxon>Sphingobacteriia</taxon>
        <taxon>Sphingobacteriales</taxon>
        <taxon>Sphingobacteriaceae</taxon>
        <taxon>Mucilaginibacter</taxon>
    </lineage>
</organism>
<dbReference type="InterPro" id="IPR002656">
    <property type="entry name" value="Acyl_transf_3_dom"/>
</dbReference>
<proteinExistence type="predicted"/>